<dbReference type="EMBL" id="JAUHHV010000001">
    <property type="protein sequence ID" value="KAK1434809.1"/>
    <property type="molecule type" value="Genomic_DNA"/>
</dbReference>
<dbReference type="Proteomes" id="UP001229421">
    <property type="component" value="Unassembled WGS sequence"/>
</dbReference>
<keyword evidence="1" id="KW-0645">Protease</keyword>
<keyword evidence="2" id="KW-0479">Metal-binding</keyword>
<evidence type="ECO:0000313" key="6">
    <source>
        <dbReference type="EMBL" id="KAK1434809.1"/>
    </source>
</evidence>
<evidence type="ECO:0000256" key="2">
    <source>
        <dbReference type="PROSITE-ProRule" id="PRU00047"/>
    </source>
</evidence>
<dbReference type="Gene3D" id="4.10.60.10">
    <property type="entry name" value="Zinc finger, CCHC-type"/>
    <property type="match status" value="1"/>
</dbReference>
<dbReference type="SUPFAM" id="SSF56672">
    <property type="entry name" value="DNA/RNA polymerases"/>
    <property type="match status" value="1"/>
</dbReference>
<evidence type="ECO:0000256" key="1">
    <source>
        <dbReference type="ARBA" id="ARBA00022750"/>
    </source>
</evidence>
<dbReference type="Pfam" id="PF13976">
    <property type="entry name" value="gag_pre-integrs"/>
    <property type="match status" value="1"/>
</dbReference>
<dbReference type="GO" id="GO:0008270">
    <property type="term" value="F:zinc ion binding"/>
    <property type="evidence" value="ECO:0007669"/>
    <property type="project" value="UniProtKB-KW"/>
</dbReference>
<dbReference type="GO" id="GO:0003676">
    <property type="term" value="F:nucleic acid binding"/>
    <property type="evidence" value="ECO:0007669"/>
    <property type="project" value="InterPro"/>
</dbReference>
<dbReference type="InterPro" id="IPR013103">
    <property type="entry name" value="RVT_2"/>
</dbReference>
<dbReference type="Pfam" id="PF00098">
    <property type="entry name" value="zf-CCHC"/>
    <property type="match status" value="1"/>
</dbReference>
<dbReference type="InterPro" id="IPR001878">
    <property type="entry name" value="Znf_CCHC"/>
</dbReference>
<dbReference type="Pfam" id="PF22936">
    <property type="entry name" value="Pol_BBD"/>
    <property type="match status" value="1"/>
</dbReference>
<protein>
    <recommendedName>
        <fullName evidence="8">Zinc finger, CCHC-type</fullName>
    </recommendedName>
</protein>
<keyword evidence="1" id="KW-0064">Aspartyl protease</keyword>
<evidence type="ECO:0000256" key="3">
    <source>
        <dbReference type="SAM" id="MobiDB-lite"/>
    </source>
</evidence>
<feature type="region of interest" description="Disordered" evidence="3">
    <location>
        <begin position="265"/>
        <end position="284"/>
    </location>
</feature>
<dbReference type="SUPFAM" id="SSF53098">
    <property type="entry name" value="Ribonuclease H-like"/>
    <property type="match status" value="1"/>
</dbReference>
<feature type="region of interest" description="Disordered" evidence="3">
    <location>
        <begin position="742"/>
        <end position="771"/>
    </location>
</feature>
<evidence type="ECO:0000259" key="5">
    <source>
        <dbReference type="PROSITE" id="PS50994"/>
    </source>
</evidence>
<gene>
    <name evidence="6" type="ORF">QVD17_00563</name>
</gene>
<dbReference type="GO" id="GO:0004190">
    <property type="term" value="F:aspartic-type endopeptidase activity"/>
    <property type="evidence" value="ECO:0007669"/>
    <property type="project" value="UniProtKB-KW"/>
</dbReference>
<dbReference type="InterPro" id="IPR025724">
    <property type="entry name" value="GAG-pre-integrase_dom"/>
</dbReference>
<keyword evidence="2" id="KW-0862">Zinc</keyword>
<dbReference type="InterPro" id="IPR043502">
    <property type="entry name" value="DNA/RNA_pol_sf"/>
</dbReference>
<feature type="compositionally biased region" description="Polar residues" evidence="3">
    <location>
        <begin position="747"/>
        <end position="757"/>
    </location>
</feature>
<dbReference type="PROSITE" id="PS50994">
    <property type="entry name" value="INTEGRASE"/>
    <property type="match status" value="1"/>
</dbReference>
<dbReference type="InterPro" id="IPR012337">
    <property type="entry name" value="RNaseH-like_sf"/>
</dbReference>
<keyword evidence="7" id="KW-1185">Reference proteome</keyword>
<dbReference type="PANTHER" id="PTHR47592">
    <property type="entry name" value="PBF68 PROTEIN"/>
    <property type="match status" value="1"/>
</dbReference>
<dbReference type="CDD" id="cd09272">
    <property type="entry name" value="RNase_HI_RT_Ty1"/>
    <property type="match status" value="1"/>
</dbReference>
<evidence type="ECO:0008006" key="8">
    <source>
        <dbReference type="Google" id="ProtNLM"/>
    </source>
</evidence>
<dbReference type="Pfam" id="PF14223">
    <property type="entry name" value="Retrotran_gag_2"/>
    <property type="match status" value="1"/>
</dbReference>
<evidence type="ECO:0000313" key="7">
    <source>
        <dbReference type="Proteomes" id="UP001229421"/>
    </source>
</evidence>
<dbReference type="Gene3D" id="3.30.420.10">
    <property type="entry name" value="Ribonuclease H-like superfamily/Ribonuclease H"/>
    <property type="match status" value="1"/>
</dbReference>
<accession>A0AAD8P733</accession>
<dbReference type="Pfam" id="PF25597">
    <property type="entry name" value="SH3_retrovirus"/>
    <property type="match status" value="1"/>
</dbReference>
<dbReference type="InterPro" id="IPR036875">
    <property type="entry name" value="Znf_CCHC_sf"/>
</dbReference>
<dbReference type="InterPro" id="IPR001584">
    <property type="entry name" value="Integrase_cat-core"/>
</dbReference>
<feature type="domain" description="CCHC-type" evidence="4">
    <location>
        <begin position="248"/>
        <end position="262"/>
    </location>
</feature>
<dbReference type="InterPro" id="IPR054722">
    <property type="entry name" value="PolX-like_BBD"/>
</dbReference>
<feature type="region of interest" description="Disordered" evidence="3">
    <location>
        <begin position="215"/>
        <end position="241"/>
    </location>
</feature>
<dbReference type="InterPro" id="IPR057670">
    <property type="entry name" value="SH3_retrovirus"/>
</dbReference>
<evidence type="ECO:0000259" key="4">
    <source>
        <dbReference type="PROSITE" id="PS50158"/>
    </source>
</evidence>
<comment type="caution">
    <text evidence="6">The sequence shown here is derived from an EMBL/GenBank/DDBJ whole genome shotgun (WGS) entry which is preliminary data.</text>
</comment>
<organism evidence="6 7">
    <name type="scientific">Tagetes erecta</name>
    <name type="common">African marigold</name>
    <dbReference type="NCBI Taxonomy" id="13708"/>
    <lineage>
        <taxon>Eukaryota</taxon>
        <taxon>Viridiplantae</taxon>
        <taxon>Streptophyta</taxon>
        <taxon>Embryophyta</taxon>
        <taxon>Tracheophyta</taxon>
        <taxon>Spermatophyta</taxon>
        <taxon>Magnoliopsida</taxon>
        <taxon>eudicotyledons</taxon>
        <taxon>Gunneridae</taxon>
        <taxon>Pentapetalae</taxon>
        <taxon>asterids</taxon>
        <taxon>campanulids</taxon>
        <taxon>Asterales</taxon>
        <taxon>Asteraceae</taxon>
        <taxon>Asteroideae</taxon>
        <taxon>Heliantheae alliance</taxon>
        <taxon>Tageteae</taxon>
        <taxon>Tagetes</taxon>
    </lineage>
</organism>
<dbReference type="PANTHER" id="PTHR47592:SF29">
    <property type="entry name" value="ZINC FINGER, CCHC-TYPE"/>
    <property type="match status" value="1"/>
</dbReference>
<keyword evidence="1" id="KW-0378">Hydrolase</keyword>
<name>A0AAD8P733_TARER</name>
<dbReference type="GO" id="GO:0015074">
    <property type="term" value="P:DNA integration"/>
    <property type="evidence" value="ECO:0007669"/>
    <property type="project" value="InterPro"/>
</dbReference>
<dbReference type="PROSITE" id="PS50158">
    <property type="entry name" value="ZF_CCHC"/>
    <property type="match status" value="1"/>
</dbReference>
<sequence length="1316" mass="149911">MDSKFEKLQKFEGQDFRRWQKKMHFLLTDLKVVYVLTTPMPEVLEEGNLEQMRKLNKWENADYICRGHILNGMSDSLFDIYQNVESAKELWDSLEEKYMAEDASSKKFLVGNFINYKMVESRPVMEQYHELLRILGQFSQYEMKMDDSISVGIIIEKLPPSWKDCKHHLKHKKEELSLVELGSHLRIEESLRGQEKVWVNDDKNLVGPSSVNMVEEAGTSKNPNKFKGNKRKFQGNNKHSNKKPKLVCWKCGKLGHFKKDCRVGAKSNKEAGPSGSKDLGKQPGQNLVQNVNSVVNFVSLISEACYMQDDNIAWWVDSGATSHVCKDLRWFEEFQAIDDGSIIKMGNVATEPIQGLGRVKLTFTSGKCLVLSNVLYVPGIRKNLLSGIVLNNCGYKQVLESDKYILSKHGTFVGFGYLCNGMFMLNLDVSFGNDSVCMVSTSSDSSLSKLEVWHARLGHVHYKRLKEMSKISMIPAFEMNNEKCSTCMLTKITRKPHHDVVRDSKVLELIHSDLCDFHATPSIGNKKYVVTFIDDASRFCYVYLLHSKDETIEKFKIYKTEVELQRNELIKTLRTDRGGEYYDPIYFQSVGIIHQTTAPYTPQQNGVAERKNRTLKEMVNSMLSYSGLSEGFWGEAMLTACYLLNRVPNKRNKITPYELWYGKPPNLSYLRVWGCRAVVRLPEPKRKNLGEKGIDCIFIGYSENSNTCRFYVIEPNDSVSINTVIESNDAIFDENRFSSIPRPKDMITSSNNSQSSNFKDDIPRRSNRAKKAKDYSSDFHLYLVEGSRNEIRTQYQYCFNVEEDPRTFNEAMASRDVAFWKEAINDEMDSIMQNNVWKLVDLPPGCKPLGCKWILKRKMKVDGSIDKFKARLVIQGFRQKEGLDYFDTYAPVARISTIRLLLALAAIHNLVIHQMDVKTAFLNGDLDEEIYMKQPEGFVMPGQEHKVCKLVKSLYGLKQAPKQWHQKFDDAVLSNGYMINQADKCVYSKFDKSGKGVIICLYVDDMLIFGTSQDQVDKTKEFLSSKFSMKDMGEAEVILGIRITRENNTISISQSHYIEKVLKKFNFLNCSPVSTPMDPSVKLLPNNRDAVSQLEYSRVIGSLMYAMICTRPDIAFAVGKLSRFTSNPGSHHWQAINRVLRYLKGTMNYGLTYNGFPSVLEGYSDASWITNMEDHSSTSGWVFLLGGGSISWASKKQTCITNSTMESEFVALASAGKEAEWLRNLIYEIPLWPKPISPISIRCDSAATLAKAYSQVYNGKSRHLGVRHSIIRDLITNGVISVEFVRTQHNLADHLTKGLSRDLVHKSAVGMGLKSI</sequence>
<reference evidence="6" key="1">
    <citation type="journal article" date="2023" name="bioRxiv">
        <title>Improved chromosome-level genome assembly for marigold (Tagetes erecta).</title>
        <authorList>
            <person name="Jiang F."/>
            <person name="Yuan L."/>
            <person name="Wang S."/>
            <person name="Wang H."/>
            <person name="Xu D."/>
            <person name="Wang A."/>
            <person name="Fan W."/>
        </authorList>
    </citation>
    <scope>NUCLEOTIDE SEQUENCE</scope>
    <source>
        <strain evidence="6">WSJ</strain>
        <tissue evidence="6">Leaf</tissue>
    </source>
</reference>
<dbReference type="SMART" id="SM00343">
    <property type="entry name" value="ZnF_C2HC"/>
    <property type="match status" value="1"/>
</dbReference>
<dbReference type="InterPro" id="IPR036397">
    <property type="entry name" value="RNaseH_sf"/>
</dbReference>
<proteinExistence type="predicted"/>
<dbReference type="SUPFAM" id="SSF57756">
    <property type="entry name" value="Retrovirus zinc finger-like domains"/>
    <property type="match status" value="1"/>
</dbReference>
<dbReference type="Pfam" id="PF07727">
    <property type="entry name" value="RVT_2"/>
    <property type="match status" value="1"/>
</dbReference>
<keyword evidence="2" id="KW-0863">Zinc-finger</keyword>
<feature type="domain" description="Integrase catalytic" evidence="5">
    <location>
        <begin position="492"/>
        <end position="664"/>
    </location>
</feature>
<feature type="compositionally biased region" description="Basic residues" evidence="3">
    <location>
        <begin position="227"/>
        <end position="241"/>
    </location>
</feature>